<comment type="subcellular location">
    <subcellularLocation>
        <location evidence="1">Membrane</location>
        <topology evidence="1">Multi-pass membrane protein</topology>
    </subcellularLocation>
</comment>
<comment type="caution">
    <text evidence="8">The sequence shown here is derived from an EMBL/GenBank/DDBJ whole genome shotgun (WGS) entry which is preliminary data.</text>
</comment>
<feature type="transmembrane region" description="Helical" evidence="7">
    <location>
        <begin position="147"/>
        <end position="166"/>
    </location>
</feature>
<evidence type="ECO:0000256" key="7">
    <source>
        <dbReference type="SAM" id="Phobius"/>
    </source>
</evidence>
<name>A0A5C5G939_9RHOB</name>
<feature type="transmembrane region" description="Helical" evidence="7">
    <location>
        <begin position="341"/>
        <end position="359"/>
    </location>
</feature>
<evidence type="ECO:0000256" key="5">
    <source>
        <dbReference type="ARBA" id="ARBA00022989"/>
    </source>
</evidence>
<dbReference type="NCBIfam" id="TIGR00801">
    <property type="entry name" value="ncs2"/>
    <property type="match status" value="1"/>
</dbReference>
<feature type="transmembrane region" description="Helical" evidence="7">
    <location>
        <begin position="365"/>
        <end position="386"/>
    </location>
</feature>
<dbReference type="PANTHER" id="PTHR42810:SF2">
    <property type="entry name" value="PURINE PERMEASE C1399.01C-RELATED"/>
    <property type="match status" value="1"/>
</dbReference>
<dbReference type="GO" id="GO:0042907">
    <property type="term" value="F:xanthine transmembrane transporter activity"/>
    <property type="evidence" value="ECO:0007669"/>
    <property type="project" value="TreeGrafter"/>
</dbReference>
<evidence type="ECO:0000313" key="8">
    <source>
        <dbReference type="EMBL" id="TNY31238.1"/>
    </source>
</evidence>
<evidence type="ECO:0000256" key="3">
    <source>
        <dbReference type="ARBA" id="ARBA00022448"/>
    </source>
</evidence>
<feature type="transmembrane region" description="Helical" evidence="7">
    <location>
        <begin position="93"/>
        <end position="112"/>
    </location>
</feature>
<feature type="transmembrane region" description="Helical" evidence="7">
    <location>
        <begin position="426"/>
        <end position="448"/>
    </location>
</feature>
<evidence type="ECO:0000256" key="2">
    <source>
        <dbReference type="ARBA" id="ARBA00008821"/>
    </source>
</evidence>
<dbReference type="AlphaFoldDB" id="A0A5C5G939"/>
<gene>
    <name evidence="8" type="ORF">FHY64_14500</name>
</gene>
<feature type="transmembrane region" description="Helical" evidence="7">
    <location>
        <begin position="186"/>
        <end position="205"/>
    </location>
</feature>
<dbReference type="InterPro" id="IPR006043">
    <property type="entry name" value="NCS2"/>
</dbReference>
<protein>
    <submittedName>
        <fullName evidence="8">Purine permease</fullName>
    </submittedName>
</protein>
<evidence type="ECO:0000256" key="4">
    <source>
        <dbReference type="ARBA" id="ARBA00022692"/>
    </source>
</evidence>
<evidence type="ECO:0000313" key="9">
    <source>
        <dbReference type="Proteomes" id="UP000314011"/>
    </source>
</evidence>
<dbReference type="GO" id="GO:0005886">
    <property type="term" value="C:plasma membrane"/>
    <property type="evidence" value="ECO:0007669"/>
    <property type="project" value="UniProtKB-ARBA"/>
</dbReference>
<feature type="transmembrane region" description="Helical" evidence="7">
    <location>
        <begin position="118"/>
        <end position="140"/>
    </location>
</feature>
<dbReference type="InterPro" id="IPR006042">
    <property type="entry name" value="Xan_ur_permease"/>
</dbReference>
<dbReference type="Proteomes" id="UP000314011">
    <property type="component" value="Unassembled WGS sequence"/>
</dbReference>
<dbReference type="NCBIfam" id="NF037981">
    <property type="entry name" value="NCS2_1"/>
    <property type="match status" value="1"/>
</dbReference>
<feature type="transmembrane region" description="Helical" evidence="7">
    <location>
        <begin position="255"/>
        <end position="276"/>
    </location>
</feature>
<keyword evidence="6 7" id="KW-0472">Membrane</keyword>
<sequence>MADTSIGTPEQLRDPNYTPALHKAIPLGIQHVMAMFIANVTPAIIVAGAAGFGFGSDSADFPQLLYMIQMSMLFAGIATLIQTIGVGPVGARLPIVQGTSFAFVPIMIPLVAGKGVDGLAALFTGVLIGGIFHGCLGFFIGRIRFALPPLVTGLVVTMIGLALVQVGIQYSAGGVPAIGTPEYGSLANWSAALIVIVVTLALKFFAPGMWSISSVLIGIAAGYVWAIVIGILPVGSIGASWTNAATFSLPDPFRFGFELSFAAILGFCLMAFVSAVETVGDVSGITKGGAGREATEEEITGATFADGIGTALAGAFGALPNTSFSQNVGLIAMTGVMSRHVVTVGGIFLIICGLMPKVGGIIRTIPIEVLGGAVVVMFGMVVASGISMLSDVKWDRRNMVIFAISISLGLGLQLEPGALGKLPDTAQILLTSGLLPAAGLAIVLNLVLPQPLSDVSTDEISGGLSGQGTPAE</sequence>
<dbReference type="RefSeq" id="WP_140196057.1">
    <property type="nucleotide sequence ID" value="NZ_CP065915.1"/>
</dbReference>
<proteinExistence type="inferred from homology"/>
<evidence type="ECO:0000256" key="6">
    <source>
        <dbReference type="ARBA" id="ARBA00023136"/>
    </source>
</evidence>
<dbReference type="Pfam" id="PF00860">
    <property type="entry name" value="Xan_ur_permease"/>
    <property type="match status" value="1"/>
</dbReference>
<organism evidence="8 9">
    <name type="scientific">Pelagovum pacificum</name>
    <dbReference type="NCBI Taxonomy" id="2588711"/>
    <lineage>
        <taxon>Bacteria</taxon>
        <taxon>Pseudomonadati</taxon>
        <taxon>Pseudomonadota</taxon>
        <taxon>Alphaproteobacteria</taxon>
        <taxon>Rhodobacterales</taxon>
        <taxon>Paracoccaceae</taxon>
        <taxon>Pelagovum</taxon>
    </lineage>
</organism>
<feature type="transmembrane region" description="Helical" evidence="7">
    <location>
        <begin position="398"/>
        <end position="414"/>
    </location>
</feature>
<reference evidence="8 9" key="1">
    <citation type="submission" date="2019-06" db="EMBL/GenBank/DDBJ databases">
        <title>Genome of new Rhodobacteraceae sp. SM1903.</title>
        <authorList>
            <person name="Ren X."/>
        </authorList>
    </citation>
    <scope>NUCLEOTIDE SEQUENCE [LARGE SCALE GENOMIC DNA]</scope>
    <source>
        <strain evidence="8 9">SM1903</strain>
    </source>
</reference>
<feature type="transmembrane region" description="Helical" evidence="7">
    <location>
        <begin position="212"/>
        <end position="235"/>
    </location>
</feature>
<feature type="transmembrane region" description="Helical" evidence="7">
    <location>
        <begin position="32"/>
        <end position="52"/>
    </location>
</feature>
<keyword evidence="4 7" id="KW-0812">Transmembrane</keyword>
<keyword evidence="5 7" id="KW-1133">Transmembrane helix</keyword>
<dbReference type="OrthoDB" id="9805749at2"/>
<keyword evidence="3" id="KW-0813">Transport</keyword>
<keyword evidence="9" id="KW-1185">Reference proteome</keyword>
<accession>A0A5C5G939</accession>
<feature type="transmembrane region" description="Helical" evidence="7">
    <location>
        <begin position="64"/>
        <end position="81"/>
    </location>
</feature>
<dbReference type="PANTHER" id="PTHR42810">
    <property type="entry name" value="PURINE PERMEASE C1399.01C-RELATED"/>
    <property type="match status" value="1"/>
</dbReference>
<dbReference type="EMBL" id="VFFF01000002">
    <property type="protein sequence ID" value="TNY31238.1"/>
    <property type="molecule type" value="Genomic_DNA"/>
</dbReference>
<comment type="similarity">
    <text evidence="2">Belongs to the nucleobase:cation symporter-2 (NCS2) (TC 2.A.40) family.</text>
</comment>
<evidence type="ECO:0000256" key="1">
    <source>
        <dbReference type="ARBA" id="ARBA00004141"/>
    </source>
</evidence>